<protein>
    <submittedName>
        <fullName evidence="1">Uncharacterized protein</fullName>
    </submittedName>
</protein>
<dbReference type="Proteomes" id="UP001157502">
    <property type="component" value="Chromosome 13"/>
</dbReference>
<evidence type="ECO:0000313" key="1">
    <source>
        <dbReference type="EMBL" id="KAJ8002980.1"/>
    </source>
</evidence>
<keyword evidence="2" id="KW-1185">Reference proteome</keyword>
<evidence type="ECO:0000313" key="2">
    <source>
        <dbReference type="Proteomes" id="UP001157502"/>
    </source>
</evidence>
<name>A0ACC2GHQ1_DALPE</name>
<proteinExistence type="predicted"/>
<comment type="caution">
    <text evidence="1">The sequence shown here is derived from an EMBL/GenBank/DDBJ whole genome shotgun (WGS) entry which is preliminary data.</text>
</comment>
<organism evidence="1 2">
    <name type="scientific">Dallia pectoralis</name>
    <name type="common">Alaska blackfish</name>
    <dbReference type="NCBI Taxonomy" id="75939"/>
    <lineage>
        <taxon>Eukaryota</taxon>
        <taxon>Metazoa</taxon>
        <taxon>Chordata</taxon>
        <taxon>Craniata</taxon>
        <taxon>Vertebrata</taxon>
        <taxon>Euteleostomi</taxon>
        <taxon>Actinopterygii</taxon>
        <taxon>Neopterygii</taxon>
        <taxon>Teleostei</taxon>
        <taxon>Protacanthopterygii</taxon>
        <taxon>Esociformes</taxon>
        <taxon>Umbridae</taxon>
        <taxon>Dallia</taxon>
    </lineage>
</organism>
<sequence length="75" mass="8473">MSTLLDLKRKSLMKQVIKPSRILCQLRNKAWPTSVQPEVSLSQHGVIKEHGVILRTIRTEHGGRNCAERANQTPS</sequence>
<gene>
    <name evidence="1" type="ORF">DPEC_G00164580</name>
</gene>
<reference evidence="1" key="1">
    <citation type="submission" date="2021-05" db="EMBL/GenBank/DDBJ databases">
        <authorList>
            <person name="Pan Q."/>
            <person name="Jouanno E."/>
            <person name="Zahm M."/>
            <person name="Klopp C."/>
            <person name="Cabau C."/>
            <person name="Louis A."/>
            <person name="Berthelot C."/>
            <person name="Parey E."/>
            <person name="Roest Crollius H."/>
            <person name="Montfort J."/>
            <person name="Robinson-Rechavi M."/>
            <person name="Bouchez O."/>
            <person name="Lampietro C."/>
            <person name="Lopez Roques C."/>
            <person name="Donnadieu C."/>
            <person name="Postlethwait J."/>
            <person name="Bobe J."/>
            <person name="Dillon D."/>
            <person name="Chandos A."/>
            <person name="von Hippel F."/>
            <person name="Guiguen Y."/>
        </authorList>
    </citation>
    <scope>NUCLEOTIDE SEQUENCE</scope>
    <source>
        <strain evidence="1">YG-Jan2019</strain>
    </source>
</reference>
<dbReference type="EMBL" id="CM055740">
    <property type="protein sequence ID" value="KAJ8002980.1"/>
    <property type="molecule type" value="Genomic_DNA"/>
</dbReference>
<accession>A0ACC2GHQ1</accession>